<dbReference type="Proteomes" id="UP001732700">
    <property type="component" value="Chromosome 4A"/>
</dbReference>
<accession>A0ACD5W8U5</accession>
<sequence length="111" mass="12469">MRTCTMILVLLLTFTVVYPAAAEYWYPIEDVETPHVQELGGWAVAEHVRQRHDGLRFGKVTSGELQMVAGVKYHLLIDALSSGGEHGRYEAVLIEEKRSSTRRLISFGPVI</sequence>
<protein>
    <submittedName>
        <fullName evidence="1">Uncharacterized protein</fullName>
    </submittedName>
</protein>
<evidence type="ECO:0000313" key="2">
    <source>
        <dbReference type="Proteomes" id="UP001732700"/>
    </source>
</evidence>
<proteinExistence type="predicted"/>
<evidence type="ECO:0000313" key="1">
    <source>
        <dbReference type="EnsemblPlants" id="AVESA.00010b.r2.4AG0596350.1.CDS.1"/>
    </source>
</evidence>
<name>A0ACD5W8U5_AVESA</name>
<reference evidence="1" key="2">
    <citation type="submission" date="2025-09" db="UniProtKB">
        <authorList>
            <consortium name="EnsemblPlants"/>
        </authorList>
    </citation>
    <scope>IDENTIFICATION</scope>
</reference>
<dbReference type="EnsemblPlants" id="AVESA.00010b.r2.4AG0596350.1">
    <property type="protein sequence ID" value="AVESA.00010b.r2.4AG0596350.1.CDS.1"/>
    <property type="gene ID" value="AVESA.00010b.r2.4AG0596350"/>
</dbReference>
<organism evidence="1 2">
    <name type="scientific">Avena sativa</name>
    <name type="common">Oat</name>
    <dbReference type="NCBI Taxonomy" id="4498"/>
    <lineage>
        <taxon>Eukaryota</taxon>
        <taxon>Viridiplantae</taxon>
        <taxon>Streptophyta</taxon>
        <taxon>Embryophyta</taxon>
        <taxon>Tracheophyta</taxon>
        <taxon>Spermatophyta</taxon>
        <taxon>Magnoliopsida</taxon>
        <taxon>Liliopsida</taxon>
        <taxon>Poales</taxon>
        <taxon>Poaceae</taxon>
        <taxon>BOP clade</taxon>
        <taxon>Pooideae</taxon>
        <taxon>Poodae</taxon>
        <taxon>Poeae</taxon>
        <taxon>Poeae Chloroplast Group 1 (Aveneae type)</taxon>
        <taxon>Aveninae</taxon>
        <taxon>Avena</taxon>
    </lineage>
</organism>
<keyword evidence="2" id="KW-1185">Reference proteome</keyword>
<reference evidence="1" key="1">
    <citation type="submission" date="2021-05" db="EMBL/GenBank/DDBJ databases">
        <authorList>
            <person name="Scholz U."/>
            <person name="Mascher M."/>
            <person name="Fiebig A."/>
        </authorList>
    </citation>
    <scope>NUCLEOTIDE SEQUENCE [LARGE SCALE GENOMIC DNA]</scope>
</reference>